<keyword evidence="5 14" id="KW-0597">Phosphoprotein</keyword>
<dbReference type="Gene3D" id="3.30.450.20">
    <property type="entry name" value="PAS domain"/>
    <property type="match status" value="2"/>
</dbReference>
<evidence type="ECO:0000256" key="13">
    <source>
        <dbReference type="ARBA" id="ARBA00023136"/>
    </source>
</evidence>
<dbReference type="EMBL" id="FUYB01000008">
    <property type="protein sequence ID" value="SKA79335.1"/>
    <property type="molecule type" value="Genomic_DNA"/>
</dbReference>
<feature type="transmembrane region" description="Helical" evidence="16">
    <location>
        <begin position="346"/>
        <end position="365"/>
    </location>
</feature>
<dbReference type="InterPro" id="IPR003661">
    <property type="entry name" value="HisK_dim/P_dom"/>
</dbReference>
<dbReference type="Proteomes" id="UP000190460">
    <property type="component" value="Unassembled WGS sequence"/>
</dbReference>
<dbReference type="Gene3D" id="6.10.340.10">
    <property type="match status" value="1"/>
</dbReference>
<evidence type="ECO:0000259" key="19">
    <source>
        <dbReference type="PROSITE" id="PS50885"/>
    </source>
</evidence>
<dbReference type="SMART" id="SM00304">
    <property type="entry name" value="HAMP"/>
    <property type="match status" value="1"/>
</dbReference>
<dbReference type="Pfam" id="PF08269">
    <property type="entry name" value="dCache_2"/>
    <property type="match status" value="1"/>
</dbReference>
<dbReference type="InterPro" id="IPR036890">
    <property type="entry name" value="HATPase_C_sf"/>
</dbReference>
<evidence type="ECO:0000256" key="6">
    <source>
        <dbReference type="ARBA" id="ARBA00022679"/>
    </source>
</evidence>
<dbReference type="CDD" id="cd06225">
    <property type="entry name" value="HAMP"/>
    <property type="match status" value="1"/>
</dbReference>
<evidence type="ECO:0000256" key="12">
    <source>
        <dbReference type="ARBA" id="ARBA00023012"/>
    </source>
</evidence>
<keyword evidence="4" id="KW-1003">Cell membrane</keyword>
<dbReference type="SMART" id="SM01049">
    <property type="entry name" value="Cache_2"/>
    <property type="match status" value="2"/>
</dbReference>
<keyword evidence="21" id="KW-1185">Reference proteome</keyword>
<dbReference type="GO" id="GO:0005524">
    <property type="term" value="F:ATP binding"/>
    <property type="evidence" value="ECO:0007669"/>
    <property type="project" value="UniProtKB-KW"/>
</dbReference>
<dbReference type="CDD" id="cd18774">
    <property type="entry name" value="PDC2_HK_sensor"/>
    <property type="match status" value="1"/>
</dbReference>
<dbReference type="PROSITE" id="PS50109">
    <property type="entry name" value="HIS_KIN"/>
    <property type="match status" value="1"/>
</dbReference>
<organism evidence="20 21">
    <name type="scientific">Thiothrix eikelboomii</name>
    <dbReference type="NCBI Taxonomy" id="92487"/>
    <lineage>
        <taxon>Bacteria</taxon>
        <taxon>Pseudomonadati</taxon>
        <taxon>Pseudomonadota</taxon>
        <taxon>Gammaproteobacteria</taxon>
        <taxon>Thiotrichales</taxon>
        <taxon>Thiotrichaceae</taxon>
        <taxon>Thiothrix</taxon>
    </lineage>
</organism>
<feature type="modified residue" description="4-aspartylphosphate" evidence="14">
    <location>
        <position position="749"/>
    </location>
</feature>
<dbReference type="RefSeq" id="WP_078922440.1">
    <property type="nucleotide sequence ID" value="NZ_FUYB01000008.1"/>
</dbReference>
<evidence type="ECO:0000256" key="15">
    <source>
        <dbReference type="SAM" id="Coils"/>
    </source>
</evidence>
<feature type="transmembrane region" description="Helical" evidence="16">
    <location>
        <begin position="15"/>
        <end position="33"/>
    </location>
</feature>
<evidence type="ECO:0000256" key="10">
    <source>
        <dbReference type="ARBA" id="ARBA00022840"/>
    </source>
</evidence>
<evidence type="ECO:0000313" key="20">
    <source>
        <dbReference type="EMBL" id="SKA79335.1"/>
    </source>
</evidence>
<evidence type="ECO:0000313" key="21">
    <source>
        <dbReference type="Proteomes" id="UP000190460"/>
    </source>
</evidence>
<keyword evidence="15" id="KW-0175">Coiled coil</keyword>
<evidence type="ECO:0000256" key="4">
    <source>
        <dbReference type="ARBA" id="ARBA00022475"/>
    </source>
</evidence>
<keyword evidence="12" id="KW-0902">Two-component regulatory system</keyword>
<evidence type="ECO:0000256" key="1">
    <source>
        <dbReference type="ARBA" id="ARBA00000085"/>
    </source>
</evidence>
<feature type="domain" description="Response regulatory" evidence="18">
    <location>
        <begin position="699"/>
        <end position="814"/>
    </location>
</feature>
<dbReference type="Gene3D" id="3.40.50.2300">
    <property type="match status" value="1"/>
</dbReference>
<reference evidence="20 21" key="1">
    <citation type="submission" date="2017-02" db="EMBL/GenBank/DDBJ databases">
        <authorList>
            <person name="Peterson S.W."/>
        </authorList>
    </citation>
    <scope>NUCLEOTIDE SEQUENCE [LARGE SCALE GENOMIC DNA]</scope>
    <source>
        <strain evidence="20 21">ATCC 49788</strain>
    </source>
</reference>
<dbReference type="SUPFAM" id="SSF55874">
    <property type="entry name" value="ATPase domain of HSP90 chaperone/DNA topoisomerase II/histidine kinase"/>
    <property type="match status" value="1"/>
</dbReference>
<dbReference type="Gene3D" id="3.30.565.10">
    <property type="entry name" value="Histidine kinase-like ATPase, C-terminal domain"/>
    <property type="match status" value="1"/>
</dbReference>
<comment type="subcellular location">
    <subcellularLocation>
        <location evidence="2">Cell membrane</location>
        <topology evidence="2">Multi-pass membrane protein</topology>
    </subcellularLocation>
</comment>
<dbReference type="AlphaFoldDB" id="A0A1T4WR40"/>
<evidence type="ECO:0000256" key="5">
    <source>
        <dbReference type="ARBA" id="ARBA00022553"/>
    </source>
</evidence>
<dbReference type="EC" id="2.7.13.3" evidence="3"/>
<dbReference type="SMART" id="SM00448">
    <property type="entry name" value="REC"/>
    <property type="match status" value="1"/>
</dbReference>
<dbReference type="Pfam" id="PF00512">
    <property type="entry name" value="HisKA"/>
    <property type="match status" value="1"/>
</dbReference>
<dbReference type="Pfam" id="PF00072">
    <property type="entry name" value="Response_reg"/>
    <property type="match status" value="1"/>
</dbReference>
<dbReference type="InterPro" id="IPR005467">
    <property type="entry name" value="His_kinase_dom"/>
</dbReference>
<dbReference type="PROSITE" id="PS50885">
    <property type="entry name" value="HAMP"/>
    <property type="match status" value="1"/>
</dbReference>
<feature type="domain" description="Histidine kinase" evidence="17">
    <location>
        <begin position="450"/>
        <end position="673"/>
    </location>
</feature>
<dbReference type="STRING" id="92487.SAMN02745130_01971"/>
<dbReference type="PANTHER" id="PTHR43065">
    <property type="entry name" value="SENSOR HISTIDINE KINASE"/>
    <property type="match status" value="1"/>
</dbReference>
<comment type="catalytic activity">
    <reaction evidence="1">
        <text>ATP + protein L-histidine = ADP + protein N-phospho-L-histidine.</text>
        <dbReference type="EC" id="2.7.13.3"/>
    </reaction>
</comment>
<dbReference type="SMART" id="SM00387">
    <property type="entry name" value="HATPase_c"/>
    <property type="match status" value="1"/>
</dbReference>
<dbReference type="InterPro" id="IPR004010">
    <property type="entry name" value="Double_Cache_2"/>
</dbReference>
<keyword evidence="7 16" id="KW-0812">Transmembrane</keyword>
<feature type="domain" description="HAMP" evidence="19">
    <location>
        <begin position="366"/>
        <end position="418"/>
    </location>
</feature>
<dbReference type="InterPro" id="IPR004358">
    <property type="entry name" value="Sig_transdc_His_kin-like_C"/>
</dbReference>
<dbReference type="SMART" id="SM00388">
    <property type="entry name" value="HisKA"/>
    <property type="match status" value="1"/>
</dbReference>
<dbReference type="InterPro" id="IPR036097">
    <property type="entry name" value="HisK_dim/P_sf"/>
</dbReference>
<gene>
    <name evidence="20" type="ORF">SAMN02745130_01971</name>
</gene>
<evidence type="ECO:0000256" key="16">
    <source>
        <dbReference type="SAM" id="Phobius"/>
    </source>
</evidence>
<evidence type="ECO:0000259" key="18">
    <source>
        <dbReference type="PROSITE" id="PS50110"/>
    </source>
</evidence>
<accession>A0A1T4WR40</accession>
<keyword evidence="6" id="KW-0808">Transferase</keyword>
<dbReference type="Gene3D" id="1.10.287.130">
    <property type="match status" value="1"/>
</dbReference>
<feature type="coiled-coil region" evidence="15">
    <location>
        <begin position="214"/>
        <end position="242"/>
    </location>
</feature>
<dbReference type="InterPro" id="IPR011006">
    <property type="entry name" value="CheY-like_superfamily"/>
</dbReference>
<dbReference type="OrthoDB" id="9772100at2"/>
<dbReference type="Pfam" id="PF02518">
    <property type="entry name" value="HATPase_c"/>
    <property type="match status" value="1"/>
</dbReference>
<dbReference type="PANTHER" id="PTHR43065:SF46">
    <property type="entry name" value="C4-DICARBOXYLATE TRANSPORT SENSOR PROTEIN DCTB"/>
    <property type="match status" value="1"/>
</dbReference>
<dbReference type="SUPFAM" id="SSF47384">
    <property type="entry name" value="Homodimeric domain of signal transducing histidine kinase"/>
    <property type="match status" value="1"/>
</dbReference>
<dbReference type="GO" id="GO:0000155">
    <property type="term" value="F:phosphorelay sensor kinase activity"/>
    <property type="evidence" value="ECO:0007669"/>
    <property type="project" value="InterPro"/>
</dbReference>
<dbReference type="InterPro" id="IPR001789">
    <property type="entry name" value="Sig_transdc_resp-reg_receiver"/>
</dbReference>
<proteinExistence type="predicted"/>
<sequence length="829" mass="92901">MYRLKPLNSRLSRQFFLLLLSILLATFVFIYLYSVPLIKQTVFEIERNASRTALNNVFELANRMYANVEDYRNQTLKSQQQQLKVAVSITESYLSAVLQAAEPQAQPRELALASAYELIRHFNYRNQDYIWIADHQGKLLSHPDPRFHGKNMHELVDETGHSIVTHLVQSAIRDGEGFYEYQWQRPTEAQALDKYSYVKNYPEWGLVIGAGVFLDDLEKEIQQRKERAISELRKALQEIKVAKTGYLFIFDAHNQMLIHPNANIDQTDIAELIKPLSQNKIVADLKRVADTGSELHYLWDKPNEPGNYVYEKLSLVRHLQGFDWYICSSVYLDELSSSSEKLSSRILSLAIITLLAALGLAYFFVNRITQPLEQLAQTARRVSSGDLSAKSGIQSADEVGVLAESFDGMVERLKNNINTLDTQVKQRTEELLATNARAQRMSAVGQLAGGLAHDFNNLLSIILGNLLLARDRYLGAEDLEELLNPAIRASKRGAEITHRLLSFACRQSLQTETIAIEQRIRETVELLRGSLPESIRLTYQANSPQTYIRVDLSLLENALVNLALNARDAMPQGGNLHFSTSILRVTQATLLALDEPVKSGDYVVIAISDTGSGFSEDAYQRAYEPFYTTKQNPTNSGLGLSMVYGFVKQSQGYIHIQSSPQGSEIRLLLPTASPETSTPSLPQAPINSAEIRQQLAGQLLLVVDDNADVRAVIRSQLLGLGVHVLEAADAEEALQLIQTLPNLDGLISDLMLPGHRDGKYIAAQLYQRRPQSLILLISGYSPEIDPEDRQSLDFPLLRKPFDQETLALALWRAAKGGEAHENRKTGVCD</sequence>
<evidence type="ECO:0000256" key="14">
    <source>
        <dbReference type="PROSITE-ProRule" id="PRU00169"/>
    </source>
</evidence>
<dbReference type="CDD" id="cd00082">
    <property type="entry name" value="HisKA"/>
    <property type="match status" value="1"/>
</dbReference>
<evidence type="ECO:0000256" key="7">
    <source>
        <dbReference type="ARBA" id="ARBA00022692"/>
    </source>
</evidence>
<dbReference type="PRINTS" id="PR00344">
    <property type="entry name" value="BCTRLSENSOR"/>
</dbReference>
<dbReference type="PROSITE" id="PS50110">
    <property type="entry name" value="RESPONSE_REGULATORY"/>
    <property type="match status" value="1"/>
</dbReference>
<evidence type="ECO:0000256" key="9">
    <source>
        <dbReference type="ARBA" id="ARBA00022777"/>
    </source>
</evidence>
<evidence type="ECO:0000259" key="17">
    <source>
        <dbReference type="PROSITE" id="PS50109"/>
    </source>
</evidence>
<keyword evidence="9 20" id="KW-0418">Kinase</keyword>
<dbReference type="InterPro" id="IPR003660">
    <property type="entry name" value="HAMP_dom"/>
</dbReference>
<keyword evidence="13 16" id="KW-0472">Membrane</keyword>
<evidence type="ECO:0000256" key="8">
    <source>
        <dbReference type="ARBA" id="ARBA00022741"/>
    </source>
</evidence>
<dbReference type="InterPro" id="IPR003594">
    <property type="entry name" value="HATPase_dom"/>
</dbReference>
<dbReference type="SUPFAM" id="SSF52172">
    <property type="entry name" value="CheY-like"/>
    <property type="match status" value="1"/>
</dbReference>
<evidence type="ECO:0000256" key="2">
    <source>
        <dbReference type="ARBA" id="ARBA00004651"/>
    </source>
</evidence>
<dbReference type="Pfam" id="PF00672">
    <property type="entry name" value="HAMP"/>
    <property type="match status" value="1"/>
</dbReference>
<name>A0A1T4WR40_9GAMM</name>
<protein>
    <recommendedName>
        <fullName evidence="3">histidine kinase</fullName>
        <ecNumber evidence="3">2.7.13.3</ecNumber>
    </recommendedName>
</protein>
<dbReference type="InterPro" id="IPR033480">
    <property type="entry name" value="sCache_2"/>
</dbReference>
<dbReference type="GO" id="GO:0005886">
    <property type="term" value="C:plasma membrane"/>
    <property type="evidence" value="ECO:0007669"/>
    <property type="project" value="UniProtKB-SubCell"/>
</dbReference>
<keyword evidence="8" id="KW-0547">Nucleotide-binding</keyword>
<evidence type="ECO:0000256" key="11">
    <source>
        <dbReference type="ARBA" id="ARBA00022989"/>
    </source>
</evidence>
<keyword evidence="11 16" id="KW-1133">Transmembrane helix</keyword>
<dbReference type="SUPFAM" id="SSF158472">
    <property type="entry name" value="HAMP domain-like"/>
    <property type="match status" value="1"/>
</dbReference>
<keyword evidence="10" id="KW-0067">ATP-binding</keyword>
<evidence type="ECO:0000256" key="3">
    <source>
        <dbReference type="ARBA" id="ARBA00012438"/>
    </source>
</evidence>